<protein>
    <recommendedName>
        <fullName evidence="2">PPOX class F420-dependent oxidoreductase</fullName>
    </recommendedName>
</protein>
<evidence type="ECO:0000313" key="1">
    <source>
        <dbReference type="EMBL" id="ABN97375.1"/>
    </source>
</evidence>
<dbReference type="KEGG" id="mjl:Mjls_1577"/>
<accession>A0A5Q5CE11</accession>
<dbReference type="EMBL" id="CP000580">
    <property type="protein sequence ID" value="ABN97375.1"/>
    <property type="molecule type" value="Genomic_DNA"/>
</dbReference>
<evidence type="ECO:0008006" key="2">
    <source>
        <dbReference type="Google" id="ProtNLM"/>
    </source>
</evidence>
<sequence length="64" mass="6979">MPIRTSRSALRGRAVDLTTEGGAESIDEISHKYLGTPYPNFTGRPEIRVIVTVEADRVTPPPGE</sequence>
<gene>
    <name evidence="1" type="ordered locus">Mjls_1577</name>
</gene>
<organism evidence="1">
    <name type="scientific">Mycobacterium sp. (strain JLS)</name>
    <dbReference type="NCBI Taxonomy" id="164757"/>
    <lineage>
        <taxon>Bacteria</taxon>
        <taxon>Bacillati</taxon>
        <taxon>Actinomycetota</taxon>
        <taxon>Actinomycetes</taxon>
        <taxon>Mycobacteriales</taxon>
        <taxon>Mycobacteriaceae</taxon>
        <taxon>Mycobacterium</taxon>
    </lineage>
</organism>
<proteinExistence type="predicted"/>
<reference evidence="1" key="1">
    <citation type="submission" date="2007-02" db="EMBL/GenBank/DDBJ databases">
        <title>Complete sequence of Mycobacterium sp. JLS.</title>
        <authorList>
            <consortium name="US DOE Joint Genome Institute"/>
            <person name="Copeland A."/>
            <person name="Lucas S."/>
            <person name="Lapidus A."/>
            <person name="Barry K."/>
            <person name="Detter J.C."/>
            <person name="Glavina del Rio T."/>
            <person name="Hammon N."/>
            <person name="Israni S."/>
            <person name="Dalin E."/>
            <person name="Tice H."/>
            <person name="Pitluck S."/>
            <person name="Chain P."/>
            <person name="Malfatti S."/>
            <person name="Shin M."/>
            <person name="Vergez L."/>
            <person name="Schmutz J."/>
            <person name="Larimer F."/>
            <person name="Land M."/>
            <person name="Hauser L."/>
            <person name="Kyrpides N."/>
            <person name="Mikhailova N."/>
            <person name="Miller C.D."/>
            <person name="Anderson A.J."/>
            <person name="Sims R.C."/>
            <person name="Richardson P."/>
        </authorList>
    </citation>
    <scope>NUCLEOTIDE SEQUENCE [LARGE SCALE GENOMIC DNA]</scope>
    <source>
        <strain evidence="1">JLS</strain>
    </source>
</reference>
<name>A0A5Q5CE11_MYCSJ</name>
<dbReference type="AlphaFoldDB" id="A0A5Q5CE11"/>